<gene>
    <name evidence="2" type="ORF">METZ01_LOCUS437205</name>
</gene>
<sequence>MRGQSQVVGFTLITLIMLALTAIVFIWANPLIQNSKDINDLGRIENRLILLDNAIKEVAIQKSQRTIDFEIKSGSLMMENSSTLVYFTNIDLPFASGEKTVVRGSIPTDENITEGHCLDESTKGIIGTDSSSCLLLQGSAIYELYYPVLEDSGGNCFAIRLIGDDTGAGKGKHKIKLKYDHLNSSAETGCSGAITKPTVEISIE</sequence>
<proteinExistence type="predicted"/>
<feature type="transmembrane region" description="Helical" evidence="1">
    <location>
        <begin position="7"/>
        <end position="28"/>
    </location>
</feature>
<organism evidence="2">
    <name type="scientific">marine metagenome</name>
    <dbReference type="NCBI Taxonomy" id="408172"/>
    <lineage>
        <taxon>unclassified sequences</taxon>
        <taxon>metagenomes</taxon>
        <taxon>ecological metagenomes</taxon>
    </lineage>
</organism>
<accession>A0A382YMW8</accession>
<reference evidence="2" key="1">
    <citation type="submission" date="2018-05" db="EMBL/GenBank/DDBJ databases">
        <authorList>
            <person name="Lanie J.A."/>
            <person name="Ng W.-L."/>
            <person name="Kazmierczak K.M."/>
            <person name="Andrzejewski T.M."/>
            <person name="Davidsen T.M."/>
            <person name="Wayne K.J."/>
            <person name="Tettelin H."/>
            <person name="Glass J.I."/>
            <person name="Rusch D."/>
            <person name="Podicherti R."/>
            <person name="Tsui H.-C.T."/>
            <person name="Winkler M.E."/>
        </authorList>
    </citation>
    <scope>NUCLEOTIDE SEQUENCE</scope>
</reference>
<name>A0A382YMW8_9ZZZZ</name>
<evidence type="ECO:0000313" key="2">
    <source>
        <dbReference type="EMBL" id="SVD84351.1"/>
    </source>
</evidence>
<keyword evidence="1" id="KW-1133">Transmembrane helix</keyword>
<keyword evidence="1" id="KW-0472">Membrane</keyword>
<protein>
    <submittedName>
        <fullName evidence="2">Uncharacterized protein</fullName>
    </submittedName>
</protein>
<keyword evidence="1" id="KW-0812">Transmembrane</keyword>
<dbReference type="AlphaFoldDB" id="A0A382YMW8"/>
<evidence type="ECO:0000256" key="1">
    <source>
        <dbReference type="SAM" id="Phobius"/>
    </source>
</evidence>
<dbReference type="EMBL" id="UINC01176967">
    <property type="protein sequence ID" value="SVD84351.1"/>
    <property type="molecule type" value="Genomic_DNA"/>
</dbReference>